<dbReference type="Proteomes" id="UP000580839">
    <property type="component" value="Unassembled WGS sequence"/>
</dbReference>
<evidence type="ECO:0000256" key="1">
    <source>
        <dbReference type="PROSITE-ProRule" id="PRU00169"/>
    </source>
</evidence>
<gene>
    <name evidence="3" type="ORF">HOP12_03225</name>
</gene>
<accession>A0A849SFB7</accession>
<organism evidence="3 4">
    <name type="scientific">Eiseniibacteriota bacterium</name>
    <dbReference type="NCBI Taxonomy" id="2212470"/>
    <lineage>
        <taxon>Bacteria</taxon>
        <taxon>Candidatus Eiseniibacteriota</taxon>
    </lineage>
</organism>
<sequence length="147" mass="16528">MKPQPIILLVDDDDDFLMVARRAIQREGVRADVVVAHDGLEALRTLGLEDEAGASPRARDVELIILDLRMPSMSGWDVIHRIREARRTRMIPIVVMSSSDRPDDAARCYALGANSFVLKRFDPRGPGSYVADVARYWTQLNHSARSE</sequence>
<dbReference type="Gene3D" id="3.40.50.2300">
    <property type="match status" value="1"/>
</dbReference>
<dbReference type="InterPro" id="IPR011006">
    <property type="entry name" value="CheY-like_superfamily"/>
</dbReference>
<comment type="caution">
    <text evidence="3">The sequence shown here is derived from an EMBL/GenBank/DDBJ whole genome shotgun (WGS) entry which is preliminary data.</text>
</comment>
<reference evidence="3 4" key="1">
    <citation type="submission" date="2020-04" db="EMBL/GenBank/DDBJ databases">
        <title>Metagenomic profiling of ammonia- and methane-oxidizing microorganisms in a Dutch drinking water treatment plant.</title>
        <authorList>
            <person name="Poghosyan L."/>
            <person name="Leucker S."/>
        </authorList>
    </citation>
    <scope>NUCLEOTIDE SEQUENCE [LARGE SCALE GENOMIC DNA]</scope>
    <source>
        <strain evidence="3">S-RSF-IL-03</strain>
    </source>
</reference>
<dbReference type="InterPro" id="IPR001789">
    <property type="entry name" value="Sig_transdc_resp-reg_receiver"/>
</dbReference>
<evidence type="ECO:0000313" key="4">
    <source>
        <dbReference type="Proteomes" id="UP000580839"/>
    </source>
</evidence>
<proteinExistence type="predicted"/>
<dbReference type="SUPFAM" id="SSF52172">
    <property type="entry name" value="CheY-like"/>
    <property type="match status" value="1"/>
</dbReference>
<dbReference type="GO" id="GO:0000160">
    <property type="term" value="P:phosphorelay signal transduction system"/>
    <property type="evidence" value="ECO:0007669"/>
    <property type="project" value="InterPro"/>
</dbReference>
<dbReference type="PANTHER" id="PTHR44520:SF1">
    <property type="entry name" value="TWO-COMPONENT SYSTEM REGULATORY PROTEIN"/>
    <property type="match status" value="1"/>
</dbReference>
<protein>
    <submittedName>
        <fullName evidence="3">Response regulator</fullName>
    </submittedName>
</protein>
<dbReference type="PANTHER" id="PTHR44520">
    <property type="entry name" value="RESPONSE REGULATOR RCP1-RELATED"/>
    <property type="match status" value="1"/>
</dbReference>
<dbReference type="AlphaFoldDB" id="A0A849SFB7"/>
<dbReference type="InterPro" id="IPR052893">
    <property type="entry name" value="TCS_response_regulator"/>
</dbReference>
<dbReference type="PROSITE" id="PS50110">
    <property type="entry name" value="RESPONSE_REGULATORY"/>
    <property type="match status" value="1"/>
</dbReference>
<feature type="modified residue" description="4-aspartylphosphate" evidence="1">
    <location>
        <position position="67"/>
    </location>
</feature>
<feature type="domain" description="Response regulatory" evidence="2">
    <location>
        <begin position="6"/>
        <end position="134"/>
    </location>
</feature>
<evidence type="ECO:0000313" key="3">
    <source>
        <dbReference type="EMBL" id="NOT33161.1"/>
    </source>
</evidence>
<dbReference type="Pfam" id="PF00072">
    <property type="entry name" value="Response_reg"/>
    <property type="match status" value="1"/>
</dbReference>
<dbReference type="EMBL" id="JABFRW010000031">
    <property type="protein sequence ID" value="NOT33161.1"/>
    <property type="molecule type" value="Genomic_DNA"/>
</dbReference>
<evidence type="ECO:0000259" key="2">
    <source>
        <dbReference type="PROSITE" id="PS50110"/>
    </source>
</evidence>
<dbReference type="SMART" id="SM00448">
    <property type="entry name" value="REC"/>
    <property type="match status" value="1"/>
</dbReference>
<keyword evidence="1" id="KW-0597">Phosphoprotein</keyword>
<name>A0A849SFB7_UNCEI</name>